<accession>A0A6C0JGK6</accession>
<dbReference type="InterPro" id="IPR011009">
    <property type="entry name" value="Kinase-like_dom_sf"/>
</dbReference>
<dbReference type="SUPFAM" id="SSF56112">
    <property type="entry name" value="Protein kinase-like (PK-like)"/>
    <property type="match status" value="1"/>
</dbReference>
<evidence type="ECO:0000256" key="1">
    <source>
        <dbReference type="SAM" id="MobiDB-lite"/>
    </source>
</evidence>
<protein>
    <recommendedName>
        <fullName evidence="3">Protein kinase domain-containing protein</fullName>
    </recommendedName>
</protein>
<proteinExistence type="predicted"/>
<feature type="compositionally biased region" description="Basic residues" evidence="1">
    <location>
        <begin position="461"/>
        <end position="474"/>
    </location>
</feature>
<name>A0A6C0JGK6_9ZZZZ</name>
<dbReference type="InterPro" id="IPR008271">
    <property type="entry name" value="Ser/Thr_kinase_AS"/>
</dbReference>
<dbReference type="Gene3D" id="1.10.510.10">
    <property type="entry name" value="Transferase(Phosphotransferase) domain 1"/>
    <property type="match status" value="1"/>
</dbReference>
<dbReference type="GO" id="GO:0004672">
    <property type="term" value="F:protein kinase activity"/>
    <property type="evidence" value="ECO:0007669"/>
    <property type="project" value="InterPro"/>
</dbReference>
<dbReference type="AlphaFoldDB" id="A0A6C0JGK6"/>
<sequence length="501" mass="58042">MAQETPRIIGEGTYGCVHRPSLKCKNKPGISYKNKTSKLMNKKEANLELKEYTKVKRADPKNNYYLGVPENCNMDYELKSNIDAAKKCKLMQDLQLPSSQLIIMEDGGMNILQYAATMKKWNVNAESLRNSELFLLECLRMFDGIREFGKKKIVHHDLKPHNFVYNAEKNRLNIIDFGFMKSKKMILSRAAKNDYYTGTKMWFNFPWEIEYLQKDNFEILQKKPNQVANFAAKKKIIENQNSHEGGHIAFFLMYIMGDTNSENSHTNRPTKAIYLHLMQLYSLFFVEDIGDVDNPLSYNMFANKCVDTIDSYGLAFTLLFWLSNASKFLEFGGEKHKEFVWKFRACLYEMISPWLTARSSIDVSIVKFEQLLENSGILEKHHKKIVNHTIMDKDAHVAKKDKPVLVKLPKVSKKTRALDLFGEMDPPQCPEGKEMNPKTTRCVKVCKEGYARNEQFKCLKGRSQKKEKKEKKTVKISLNSKRSRCPNGSRKNPKTGNCEKY</sequence>
<reference evidence="2" key="1">
    <citation type="journal article" date="2020" name="Nature">
        <title>Giant virus diversity and host interactions through global metagenomics.</title>
        <authorList>
            <person name="Schulz F."/>
            <person name="Roux S."/>
            <person name="Paez-Espino D."/>
            <person name="Jungbluth S."/>
            <person name="Walsh D.A."/>
            <person name="Denef V.J."/>
            <person name="McMahon K.D."/>
            <person name="Konstantinidis K.T."/>
            <person name="Eloe-Fadrosh E.A."/>
            <person name="Kyrpides N.C."/>
            <person name="Woyke T."/>
        </authorList>
    </citation>
    <scope>NUCLEOTIDE SEQUENCE</scope>
    <source>
        <strain evidence="2">GVMAG-M-3300027708-5</strain>
    </source>
</reference>
<feature type="region of interest" description="Disordered" evidence="1">
    <location>
        <begin position="461"/>
        <end position="501"/>
    </location>
</feature>
<dbReference type="PROSITE" id="PS00108">
    <property type="entry name" value="PROTEIN_KINASE_ST"/>
    <property type="match status" value="1"/>
</dbReference>
<dbReference type="EMBL" id="MN740405">
    <property type="protein sequence ID" value="QHU04925.1"/>
    <property type="molecule type" value="Genomic_DNA"/>
</dbReference>
<evidence type="ECO:0008006" key="3">
    <source>
        <dbReference type="Google" id="ProtNLM"/>
    </source>
</evidence>
<evidence type="ECO:0000313" key="2">
    <source>
        <dbReference type="EMBL" id="QHU04925.1"/>
    </source>
</evidence>
<organism evidence="2">
    <name type="scientific">viral metagenome</name>
    <dbReference type="NCBI Taxonomy" id="1070528"/>
    <lineage>
        <taxon>unclassified sequences</taxon>
        <taxon>metagenomes</taxon>
        <taxon>organismal metagenomes</taxon>
    </lineage>
</organism>